<keyword evidence="2" id="KW-1185">Reference proteome</keyword>
<dbReference type="AlphaFoldDB" id="A0A0L6JG46"/>
<gene>
    <name evidence="1" type="ORF">Bccel_0088</name>
</gene>
<dbReference type="RefSeq" id="WP_036939400.1">
    <property type="nucleotide sequence ID" value="NZ_JQKC01000009.1"/>
</dbReference>
<organism evidence="1 2">
    <name type="scientific">Pseudobacteroides cellulosolvens ATCC 35603 = DSM 2933</name>
    <dbReference type="NCBI Taxonomy" id="398512"/>
    <lineage>
        <taxon>Bacteria</taxon>
        <taxon>Bacillati</taxon>
        <taxon>Bacillota</taxon>
        <taxon>Clostridia</taxon>
        <taxon>Eubacteriales</taxon>
        <taxon>Oscillospiraceae</taxon>
        <taxon>Pseudobacteroides</taxon>
    </lineage>
</organism>
<proteinExistence type="predicted"/>
<dbReference type="EMBL" id="LGTC01000001">
    <property type="protein sequence ID" value="KNY24831.1"/>
    <property type="molecule type" value="Genomic_DNA"/>
</dbReference>
<accession>A0A0L6JG46</accession>
<dbReference type="STRING" id="398512.Bccel_0088"/>
<name>A0A0L6JG46_9FIRM</name>
<comment type="caution">
    <text evidence="1">The sequence shown here is derived from an EMBL/GenBank/DDBJ whole genome shotgun (WGS) entry which is preliminary data.</text>
</comment>
<sequence>MITRFKFIRESEFEAFERKLWEVVKEADKAGYEVDIKYQMAPVGTTLIYTAIVIGRGETYEPIQDT</sequence>
<protein>
    <submittedName>
        <fullName evidence="1">Uncharacterized protein</fullName>
    </submittedName>
</protein>
<dbReference type="Proteomes" id="UP000036923">
    <property type="component" value="Unassembled WGS sequence"/>
</dbReference>
<evidence type="ECO:0000313" key="1">
    <source>
        <dbReference type="EMBL" id="KNY24831.1"/>
    </source>
</evidence>
<evidence type="ECO:0000313" key="2">
    <source>
        <dbReference type="Proteomes" id="UP000036923"/>
    </source>
</evidence>
<reference evidence="2" key="1">
    <citation type="submission" date="2015-07" db="EMBL/GenBank/DDBJ databases">
        <title>Near-Complete Genome Sequence of the Cellulolytic Bacterium Bacteroides (Pseudobacteroides) cellulosolvens ATCC 35603.</title>
        <authorList>
            <person name="Dassa B."/>
            <person name="Utturkar S.M."/>
            <person name="Klingeman D.M."/>
            <person name="Hurt R.A."/>
            <person name="Keller M."/>
            <person name="Xu J."/>
            <person name="Reddy Y.H.K."/>
            <person name="Borovok I."/>
            <person name="Grinberg I.R."/>
            <person name="Lamed R."/>
            <person name="Zhivin O."/>
            <person name="Bayer E.A."/>
            <person name="Brown S.D."/>
        </authorList>
    </citation>
    <scope>NUCLEOTIDE SEQUENCE [LARGE SCALE GENOMIC DNA]</scope>
    <source>
        <strain evidence="2">DSM 2933</strain>
    </source>
</reference>